<dbReference type="OrthoDB" id="6502958at2759"/>
<comment type="subcellular location">
    <subcellularLocation>
        <location evidence="1">Nucleus</location>
    </subcellularLocation>
</comment>
<reference evidence="5 6" key="2">
    <citation type="submission" date="2018-10" db="EMBL/GenBank/DDBJ databases">
        <authorList>
            <consortium name="Pathogen Informatics"/>
        </authorList>
    </citation>
    <scope>NUCLEOTIDE SEQUENCE [LARGE SCALE GENOMIC DNA]</scope>
</reference>
<dbReference type="WBParaSite" id="EVEC_0000032201-mRNA-1">
    <property type="protein sequence ID" value="EVEC_0000032201-mRNA-1"/>
    <property type="gene ID" value="EVEC_0000032201"/>
</dbReference>
<evidence type="ECO:0000256" key="3">
    <source>
        <dbReference type="SAM" id="MobiDB-lite"/>
    </source>
</evidence>
<dbReference type="Pfam" id="PF03221">
    <property type="entry name" value="HTH_Tnp_Tc5"/>
    <property type="match status" value="1"/>
</dbReference>
<reference evidence="7" key="1">
    <citation type="submission" date="2017-02" db="UniProtKB">
        <authorList>
            <consortium name="WormBaseParasite"/>
        </authorList>
    </citation>
    <scope>IDENTIFICATION</scope>
</reference>
<dbReference type="PROSITE" id="PS51253">
    <property type="entry name" value="HTH_CENPB"/>
    <property type="match status" value="1"/>
</dbReference>
<feature type="compositionally biased region" description="Acidic residues" evidence="3">
    <location>
        <begin position="166"/>
        <end position="176"/>
    </location>
</feature>
<keyword evidence="2" id="KW-0238">DNA-binding</keyword>
<dbReference type="GO" id="GO:0005634">
    <property type="term" value="C:nucleus"/>
    <property type="evidence" value="ECO:0007669"/>
    <property type="project" value="UniProtKB-SubCell"/>
</dbReference>
<dbReference type="GO" id="GO:0003677">
    <property type="term" value="F:DNA binding"/>
    <property type="evidence" value="ECO:0007669"/>
    <property type="project" value="UniProtKB-KW"/>
</dbReference>
<evidence type="ECO:0000313" key="5">
    <source>
        <dbReference type="EMBL" id="VDD85085.1"/>
    </source>
</evidence>
<gene>
    <name evidence="5" type="ORF">EVEC_LOCUS228</name>
</gene>
<evidence type="ECO:0000256" key="1">
    <source>
        <dbReference type="ARBA" id="ARBA00004123"/>
    </source>
</evidence>
<dbReference type="Proteomes" id="UP000274131">
    <property type="component" value="Unassembled WGS sequence"/>
</dbReference>
<dbReference type="SUPFAM" id="SSF46689">
    <property type="entry name" value="Homeodomain-like"/>
    <property type="match status" value="1"/>
</dbReference>
<dbReference type="EMBL" id="UXUI01000166">
    <property type="protein sequence ID" value="VDD85085.1"/>
    <property type="molecule type" value="Genomic_DNA"/>
</dbReference>
<name>A0A0N4UT13_ENTVE</name>
<dbReference type="AlphaFoldDB" id="A0A0N4UT13"/>
<evidence type="ECO:0000256" key="2">
    <source>
        <dbReference type="ARBA" id="ARBA00023125"/>
    </source>
</evidence>
<dbReference type="InterPro" id="IPR009057">
    <property type="entry name" value="Homeodomain-like_sf"/>
</dbReference>
<feature type="domain" description="HTH CENPB-type" evidence="4">
    <location>
        <begin position="1"/>
        <end position="62"/>
    </location>
</feature>
<protein>
    <submittedName>
        <fullName evidence="7">HTH CENPB-type domain-containing protein</fullName>
    </submittedName>
</protein>
<dbReference type="Gene3D" id="1.10.10.60">
    <property type="entry name" value="Homeodomain-like"/>
    <property type="match status" value="1"/>
</dbReference>
<evidence type="ECO:0000313" key="7">
    <source>
        <dbReference type="WBParaSite" id="EVEC_0000032201-mRNA-1"/>
    </source>
</evidence>
<proteinExistence type="predicted"/>
<feature type="region of interest" description="Disordered" evidence="3">
    <location>
        <begin position="151"/>
        <end position="176"/>
    </location>
</feature>
<accession>A0A0N4UT13</accession>
<evidence type="ECO:0000259" key="4">
    <source>
        <dbReference type="PROSITE" id="PS51253"/>
    </source>
</evidence>
<keyword evidence="6" id="KW-1185">Reference proteome</keyword>
<evidence type="ECO:0000313" key="6">
    <source>
        <dbReference type="Proteomes" id="UP000274131"/>
    </source>
</evidence>
<organism evidence="7">
    <name type="scientific">Enterobius vermicularis</name>
    <name type="common">Human pinworm</name>
    <dbReference type="NCBI Taxonomy" id="51028"/>
    <lineage>
        <taxon>Eukaryota</taxon>
        <taxon>Metazoa</taxon>
        <taxon>Ecdysozoa</taxon>
        <taxon>Nematoda</taxon>
        <taxon>Chromadorea</taxon>
        <taxon>Rhabditida</taxon>
        <taxon>Spirurina</taxon>
        <taxon>Oxyuridomorpha</taxon>
        <taxon>Oxyuroidea</taxon>
        <taxon>Oxyuridae</taxon>
        <taxon>Enterobius</taxon>
    </lineage>
</organism>
<sequence length="176" mass="19590">LLYVASTVGSDSPLTWQSIKEKANDIWIKICEKDGDFKEQDFTANMGWVARFIKRNNIQIALPNGSTATTSLEGNNCTRALISQAKKCEVKNRVTPPQNIGEISQQNCEKVSSKRRRKNFTPRKMVEKSCIITNNILLESLADKTIESTVDQEDVGGVGSKSTGKEDDDENIDVCF</sequence>
<dbReference type="InterPro" id="IPR006600">
    <property type="entry name" value="HTH_CenpB_DNA-bd_dom"/>
</dbReference>